<name>A0A484IAF9_9ARCH</name>
<evidence type="ECO:0000313" key="2">
    <source>
        <dbReference type="Proteomes" id="UP000294299"/>
    </source>
</evidence>
<organism evidence="1 2">
    <name type="scientific">Candidatus Nitrosocosmicus franklandianus</name>
    <dbReference type="NCBI Taxonomy" id="1798806"/>
    <lineage>
        <taxon>Archaea</taxon>
        <taxon>Nitrososphaerota</taxon>
        <taxon>Nitrososphaeria</taxon>
        <taxon>Nitrososphaerales</taxon>
        <taxon>Nitrososphaeraceae</taxon>
        <taxon>Candidatus Nitrosocosmicus</taxon>
    </lineage>
</organism>
<accession>A0A484IAF9</accession>
<dbReference type="Proteomes" id="UP000294299">
    <property type="component" value="Chromosome NFRAN"/>
</dbReference>
<gene>
    <name evidence="1" type="ORF">NFRAN_0875</name>
</gene>
<sequence>MIIVFDLQELNLDTSNKIQEINVRQRFDVLKSISKPKPRWHQGIKCKGRVFVQFAS</sequence>
<keyword evidence="2" id="KW-1185">Reference proteome</keyword>
<dbReference type="EMBL" id="LR216287">
    <property type="protein sequence ID" value="VFJ13197.1"/>
    <property type="molecule type" value="Genomic_DNA"/>
</dbReference>
<dbReference type="AlphaFoldDB" id="A0A484IAF9"/>
<proteinExistence type="predicted"/>
<evidence type="ECO:0000313" key="1">
    <source>
        <dbReference type="EMBL" id="VFJ13197.1"/>
    </source>
</evidence>
<protein>
    <submittedName>
        <fullName evidence="1">Uncharacterized protein</fullName>
    </submittedName>
</protein>
<dbReference type="KEGG" id="nfn:NFRAN_0875"/>
<reference evidence="1 2" key="1">
    <citation type="submission" date="2019-02" db="EMBL/GenBank/DDBJ databases">
        <authorList>
            <person name="Lehtovirta-Morley E L."/>
        </authorList>
    </citation>
    <scope>NUCLEOTIDE SEQUENCE [LARGE SCALE GENOMIC DNA]</scope>
    <source>
        <strain evidence="1">NFRAN1</strain>
    </source>
</reference>